<dbReference type="EC" id="2.1.1.72" evidence="2"/>
<dbReference type="Gene3D" id="3.40.50.150">
    <property type="entry name" value="Vaccinia Virus protein VP39"/>
    <property type="match status" value="1"/>
</dbReference>
<evidence type="ECO:0000256" key="4">
    <source>
        <dbReference type="ARBA" id="ARBA00022679"/>
    </source>
</evidence>
<dbReference type="InterPro" id="IPR002052">
    <property type="entry name" value="DNA_methylase_N6_adenine_CS"/>
</dbReference>
<dbReference type="PROSITE" id="PS00092">
    <property type="entry name" value="N6_MTASE"/>
    <property type="match status" value="1"/>
</dbReference>
<dbReference type="PIRSF" id="PIRSF000398">
    <property type="entry name" value="M_m6A_EcoRV"/>
    <property type="match status" value="1"/>
</dbReference>
<dbReference type="InterPro" id="IPR029063">
    <property type="entry name" value="SAM-dependent_MTases_sf"/>
</dbReference>
<sequence>MADPVLKWAGGKRQILQRIREHFRRAEDIEGYHEPFVGGGAVFFREGHEYGGGTINDINVRLVNFYRVLKNDTEGLLDEFSLLRERKPDDEPNSALDYDQVDQHDREIDNYYYQVRAIFNKRPNGEEFDEVREAAIMLWLNRTCFNGLYRENRSGEFNVPIGSHKNLGLDMDAKIQQAADALKSADVDIKNEDFGYVEDYAEPGDLVYFDPPYDPNSASSSFVEYTSESFGKDEQRRLKELAVDLDAKGVDVVISNAPSVTDLYEEEEVAKYFDHSKVGARRAINSDGDSRGEVNEVIITNIDEEDRRHAHPNLSDYP</sequence>
<dbReference type="InterPro" id="IPR012263">
    <property type="entry name" value="M_m6A_EcoRV"/>
</dbReference>
<comment type="caution">
    <text evidence="7">The sequence shown here is derived from an EMBL/GenBank/DDBJ whole genome shotgun (WGS) entry which is preliminary data.</text>
</comment>
<dbReference type="OrthoDB" id="372040at2157"/>
<dbReference type="GO" id="GO:1904047">
    <property type="term" value="F:S-adenosyl-L-methionine binding"/>
    <property type="evidence" value="ECO:0007669"/>
    <property type="project" value="TreeGrafter"/>
</dbReference>
<organism evidence="7 8">
    <name type="scientific">Halosimplex carlsbadense 2-9-1</name>
    <dbReference type="NCBI Taxonomy" id="797114"/>
    <lineage>
        <taxon>Archaea</taxon>
        <taxon>Methanobacteriati</taxon>
        <taxon>Methanobacteriota</taxon>
        <taxon>Stenosarchaea group</taxon>
        <taxon>Halobacteria</taxon>
        <taxon>Halobacteriales</taxon>
        <taxon>Haloarculaceae</taxon>
        <taxon>Halosimplex</taxon>
    </lineage>
</organism>
<evidence type="ECO:0000313" key="7">
    <source>
        <dbReference type="EMBL" id="ELZ23640.1"/>
    </source>
</evidence>
<dbReference type="SUPFAM" id="SSF53335">
    <property type="entry name" value="S-adenosyl-L-methionine-dependent methyltransferases"/>
    <property type="match status" value="1"/>
</dbReference>
<accession>M0CK33</accession>
<dbReference type="PRINTS" id="PR00505">
    <property type="entry name" value="D12N6MTFRASE"/>
</dbReference>
<proteinExistence type="inferred from homology"/>
<keyword evidence="5" id="KW-0949">S-adenosyl-L-methionine</keyword>
<dbReference type="PANTHER" id="PTHR30481">
    <property type="entry name" value="DNA ADENINE METHYLASE"/>
    <property type="match status" value="1"/>
</dbReference>
<dbReference type="EMBL" id="AOIU01000033">
    <property type="protein sequence ID" value="ELZ23640.1"/>
    <property type="molecule type" value="Genomic_DNA"/>
</dbReference>
<keyword evidence="4" id="KW-0808">Transferase</keyword>
<dbReference type="GO" id="GO:0009307">
    <property type="term" value="P:DNA restriction-modification system"/>
    <property type="evidence" value="ECO:0007669"/>
    <property type="project" value="InterPro"/>
</dbReference>
<dbReference type="RefSeq" id="WP_006884719.1">
    <property type="nucleotide sequence ID" value="NZ_AOIU01000033.1"/>
</dbReference>
<dbReference type="eggNOG" id="arCOG03416">
    <property type="taxonomic scope" value="Archaea"/>
</dbReference>
<evidence type="ECO:0000256" key="6">
    <source>
        <dbReference type="ARBA" id="ARBA00047942"/>
    </source>
</evidence>
<name>M0CK33_9EURY</name>
<dbReference type="Gene3D" id="1.10.1020.10">
    <property type="entry name" value="Adenine-specific Methyltransferase, Domain 2"/>
    <property type="match status" value="1"/>
</dbReference>
<dbReference type="PANTHER" id="PTHR30481:SF3">
    <property type="entry name" value="DNA ADENINE METHYLASE"/>
    <property type="match status" value="1"/>
</dbReference>
<dbReference type="GO" id="GO:0032259">
    <property type="term" value="P:methylation"/>
    <property type="evidence" value="ECO:0007669"/>
    <property type="project" value="UniProtKB-KW"/>
</dbReference>
<protein>
    <recommendedName>
        <fullName evidence="2">site-specific DNA-methyltransferase (adenine-specific)</fullName>
        <ecNumber evidence="2">2.1.1.72</ecNumber>
    </recommendedName>
</protein>
<evidence type="ECO:0000256" key="1">
    <source>
        <dbReference type="ARBA" id="ARBA00006594"/>
    </source>
</evidence>
<evidence type="ECO:0000313" key="8">
    <source>
        <dbReference type="Proteomes" id="UP000011626"/>
    </source>
</evidence>
<dbReference type="GO" id="GO:0043565">
    <property type="term" value="F:sequence-specific DNA binding"/>
    <property type="evidence" value="ECO:0007669"/>
    <property type="project" value="TreeGrafter"/>
</dbReference>
<comment type="similarity">
    <text evidence="1">Belongs to the N(4)/N(6)-methyltransferase family.</text>
</comment>
<dbReference type="GO" id="GO:0009007">
    <property type="term" value="F:site-specific DNA-methyltransferase (adenine-specific) activity"/>
    <property type="evidence" value="ECO:0007669"/>
    <property type="project" value="UniProtKB-EC"/>
</dbReference>
<dbReference type="InterPro" id="IPR012327">
    <property type="entry name" value="MeTrfase_D12"/>
</dbReference>
<dbReference type="STRING" id="797114.C475_15253"/>
<keyword evidence="3 7" id="KW-0489">Methyltransferase</keyword>
<comment type="catalytic activity">
    <reaction evidence="6">
        <text>a 2'-deoxyadenosine in DNA + S-adenosyl-L-methionine = an N(6)-methyl-2'-deoxyadenosine in DNA + S-adenosyl-L-homocysteine + H(+)</text>
        <dbReference type="Rhea" id="RHEA:15197"/>
        <dbReference type="Rhea" id="RHEA-COMP:12418"/>
        <dbReference type="Rhea" id="RHEA-COMP:12419"/>
        <dbReference type="ChEBI" id="CHEBI:15378"/>
        <dbReference type="ChEBI" id="CHEBI:57856"/>
        <dbReference type="ChEBI" id="CHEBI:59789"/>
        <dbReference type="ChEBI" id="CHEBI:90615"/>
        <dbReference type="ChEBI" id="CHEBI:90616"/>
        <dbReference type="EC" id="2.1.1.72"/>
    </reaction>
</comment>
<evidence type="ECO:0000256" key="2">
    <source>
        <dbReference type="ARBA" id="ARBA00011900"/>
    </source>
</evidence>
<gene>
    <name evidence="7" type="ORF">C475_15253</name>
</gene>
<dbReference type="GO" id="GO:0006298">
    <property type="term" value="P:mismatch repair"/>
    <property type="evidence" value="ECO:0007669"/>
    <property type="project" value="TreeGrafter"/>
</dbReference>
<evidence type="ECO:0000256" key="3">
    <source>
        <dbReference type="ARBA" id="ARBA00022603"/>
    </source>
</evidence>
<dbReference type="Pfam" id="PF02086">
    <property type="entry name" value="MethyltransfD12"/>
    <property type="match status" value="1"/>
</dbReference>
<dbReference type="Proteomes" id="UP000011626">
    <property type="component" value="Unassembled WGS sequence"/>
</dbReference>
<dbReference type="AlphaFoldDB" id="M0CK33"/>
<keyword evidence="8" id="KW-1185">Reference proteome</keyword>
<dbReference type="PATRIC" id="fig|797114.5.peg.3098"/>
<dbReference type="InterPro" id="IPR023095">
    <property type="entry name" value="Ade_MeTrfase_dom_2"/>
</dbReference>
<reference evidence="7 8" key="1">
    <citation type="journal article" date="2014" name="PLoS Genet.">
        <title>Phylogenetically driven sequencing of extremely halophilic archaea reveals strategies for static and dynamic osmo-response.</title>
        <authorList>
            <person name="Becker E.A."/>
            <person name="Seitzer P.M."/>
            <person name="Tritt A."/>
            <person name="Larsen D."/>
            <person name="Krusor M."/>
            <person name="Yao A.I."/>
            <person name="Wu D."/>
            <person name="Madern D."/>
            <person name="Eisen J.A."/>
            <person name="Darling A.E."/>
            <person name="Facciotti M.T."/>
        </authorList>
    </citation>
    <scope>NUCLEOTIDE SEQUENCE [LARGE SCALE GENOMIC DNA]</scope>
    <source>
        <strain evidence="7 8">2-9-1</strain>
    </source>
</reference>
<evidence type="ECO:0000256" key="5">
    <source>
        <dbReference type="ARBA" id="ARBA00022691"/>
    </source>
</evidence>
<dbReference type="NCBIfam" id="TIGR00571">
    <property type="entry name" value="dam"/>
    <property type="match status" value="1"/>
</dbReference>